<proteinExistence type="predicted"/>
<organism evidence="1 2">
    <name type="scientific">Pristionchus fissidentatus</name>
    <dbReference type="NCBI Taxonomy" id="1538716"/>
    <lineage>
        <taxon>Eukaryota</taxon>
        <taxon>Metazoa</taxon>
        <taxon>Ecdysozoa</taxon>
        <taxon>Nematoda</taxon>
        <taxon>Chromadorea</taxon>
        <taxon>Rhabditida</taxon>
        <taxon>Rhabditina</taxon>
        <taxon>Diplogasteromorpha</taxon>
        <taxon>Diplogasteroidea</taxon>
        <taxon>Neodiplogasteridae</taxon>
        <taxon>Pristionchus</taxon>
    </lineage>
</organism>
<protein>
    <recommendedName>
        <fullName evidence="3">RING-type domain-containing protein</fullName>
    </recommendedName>
</protein>
<sequence length="430" mass="48762">MAYSNVNKGNPSNSASAWNWDPVSNKFKEPAGFARNKTNSGHSNYGCLPENYLEQITSTWFCSLEKCPRGFTPKHAQMDGLWEDLKDIRVLDCGHFICDTCANMHAEEVVCNVAHCGHISTVEHNRREFPLAQHTMVLRKELLRKGIPCCGEKCKKTNGKHRYFPHDTVYMCTNSECSDRLSSIVIYDLERSPGSAWMKSGPSGKCKIKTFCPTCAFDHIHRRDNASNTHKIVLIVKYSLLELTISEEYNSQSILKGRHRLSAFTSETTRILLRKYLACFCGNVYDNSTSVYPVLLNCSHVVCSACRNEIRDEGLQSIPYVTCLVCDDVYEMEGIRREKGDRKVSDLQFGRTRDPTRTKLCNSEKDSFLNFENYFVAEDVKGLAPLLHKANNSDLCVDCLLQAYCSLYPADKTNGRNRRSLLVNNLLPPN</sequence>
<evidence type="ECO:0000313" key="2">
    <source>
        <dbReference type="Proteomes" id="UP001432322"/>
    </source>
</evidence>
<accession>A0AAV5W4D8</accession>
<comment type="caution">
    <text evidence="1">The sequence shown here is derived from an EMBL/GenBank/DDBJ whole genome shotgun (WGS) entry which is preliminary data.</text>
</comment>
<gene>
    <name evidence="1" type="ORF">PFISCL1PPCAC_16497</name>
</gene>
<dbReference type="EMBL" id="BTSY01000004">
    <property type="protein sequence ID" value="GMT25200.1"/>
    <property type="molecule type" value="Genomic_DNA"/>
</dbReference>
<dbReference type="Gene3D" id="3.30.40.10">
    <property type="entry name" value="Zinc/RING finger domain, C3HC4 (zinc finger)"/>
    <property type="match status" value="1"/>
</dbReference>
<dbReference type="InterPro" id="IPR013083">
    <property type="entry name" value="Znf_RING/FYVE/PHD"/>
</dbReference>
<dbReference type="SUPFAM" id="SSF57850">
    <property type="entry name" value="RING/U-box"/>
    <property type="match status" value="1"/>
</dbReference>
<dbReference type="Proteomes" id="UP001432322">
    <property type="component" value="Unassembled WGS sequence"/>
</dbReference>
<reference evidence="1" key="1">
    <citation type="submission" date="2023-10" db="EMBL/GenBank/DDBJ databases">
        <title>Genome assembly of Pristionchus species.</title>
        <authorList>
            <person name="Yoshida K."/>
            <person name="Sommer R.J."/>
        </authorList>
    </citation>
    <scope>NUCLEOTIDE SEQUENCE</scope>
    <source>
        <strain evidence="1">RS5133</strain>
    </source>
</reference>
<keyword evidence="2" id="KW-1185">Reference proteome</keyword>
<evidence type="ECO:0000313" key="1">
    <source>
        <dbReference type="EMBL" id="GMT25200.1"/>
    </source>
</evidence>
<dbReference type="AlphaFoldDB" id="A0AAV5W4D8"/>
<evidence type="ECO:0008006" key="3">
    <source>
        <dbReference type="Google" id="ProtNLM"/>
    </source>
</evidence>
<name>A0AAV5W4D8_9BILA</name>